<accession>A0A3N9TBX4</accession>
<dbReference type="Pfam" id="PF00005">
    <property type="entry name" value="ABC_tran"/>
    <property type="match status" value="1"/>
</dbReference>
<dbReference type="PANTHER" id="PTHR42781:SF1">
    <property type="entry name" value="THIAMINE IMPORT ATP-BINDING PROTEIN THIQ"/>
    <property type="match status" value="1"/>
</dbReference>
<dbReference type="GO" id="GO:0042626">
    <property type="term" value="F:ATPase-coupled transmembrane transporter activity"/>
    <property type="evidence" value="ECO:0007669"/>
    <property type="project" value="InterPro"/>
</dbReference>
<keyword evidence="2" id="KW-1003">Cell membrane</keyword>
<dbReference type="InterPro" id="IPR050093">
    <property type="entry name" value="ABC_SmlMolc_Importer"/>
</dbReference>
<dbReference type="SUPFAM" id="SSF52540">
    <property type="entry name" value="P-loop containing nucleoside triphosphate hydrolases"/>
    <property type="match status" value="1"/>
</dbReference>
<sequence>MLEINNIRYQYDHDWFHFSLNVERGDIISLIGPSGAGKSTLLSLLAGFISPDSGCICVDGKQIDLLPSYERPFAMLFQEYNLFPHLSVRQNIGLGVDPGLSLSSKQWDLVDEAANQVGIGELIEKKPEQLSGGQKQRAALARCFVQNRPFWLLDEPFSALDPIVRQDMLELVKTLAKQQQVTVIMVTHHLNDARKIANRFAFIADYSVVETGDIELLQNAHSNPLLSAFIRAGE</sequence>
<keyword evidence="10" id="KW-1185">Reference proteome</keyword>
<dbReference type="PROSITE" id="PS50893">
    <property type="entry name" value="ABC_TRANSPORTER_2"/>
    <property type="match status" value="1"/>
</dbReference>
<evidence type="ECO:0000256" key="2">
    <source>
        <dbReference type="ARBA" id="ARBA00022475"/>
    </source>
</evidence>
<dbReference type="InterPro" id="IPR017871">
    <property type="entry name" value="ABC_transporter-like_CS"/>
</dbReference>
<dbReference type="PANTHER" id="PTHR42781">
    <property type="entry name" value="SPERMIDINE/PUTRESCINE IMPORT ATP-BINDING PROTEIN POTA"/>
    <property type="match status" value="1"/>
</dbReference>
<protein>
    <submittedName>
        <fullName evidence="9">Thiamine ABC transporter ATP-binding protein</fullName>
    </submittedName>
</protein>
<dbReference type="GO" id="GO:0016887">
    <property type="term" value="F:ATP hydrolysis activity"/>
    <property type="evidence" value="ECO:0007669"/>
    <property type="project" value="InterPro"/>
</dbReference>
<evidence type="ECO:0000256" key="7">
    <source>
        <dbReference type="ARBA" id="ARBA00023136"/>
    </source>
</evidence>
<evidence type="ECO:0000259" key="8">
    <source>
        <dbReference type="PROSITE" id="PS50893"/>
    </source>
</evidence>
<evidence type="ECO:0000313" key="9">
    <source>
        <dbReference type="EMBL" id="RQW61569.1"/>
    </source>
</evidence>
<keyword evidence="4" id="KW-0547">Nucleotide-binding</keyword>
<proteinExistence type="predicted"/>
<dbReference type="OrthoDB" id="9802264at2"/>
<dbReference type="PROSITE" id="PS00211">
    <property type="entry name" value="ABC_TRANSPORTER_1"/>
    <property type="match status" value="1"/>
</dbReference>
<evidence type="ECO:0000256" key="4">
    <source>
        <dbReference type="ARBA" id="ARBA00022741"/>
    </source>
</evidence>
<dbReference type="AlphaFoldDB" id="A0A3N9TBX4"/>
<feature type="domain" description="ABC transporter" evidence="8">
    <location>
        <begin position="2"/>
        <end position="230"/>
    </location>
</feature>
<dbReference type="InterPro" id="IPR005968">
    <property type="entry name" value="Thiamine_ABC_ThiQ"/>
</dbReference>
<dbReference type="GO" id="GO:0016020">
    <property type="term" value="C:membrane"/>
    <property type="evidence" value="ECO:0007669"/>
    <property type="project" value="InterPro"/>
</dbReference>
<organism evidence="9 10">
    <name type="scientific">Vibrio viridaestus</name>
    <dbReference type="NCBI Taxonomy" id="2487322"/>
    <lineage>
        <taxon>Bacteria</taxon>
        <taxon>Pseudomonadati</taxon>
        <taxon>Pseudomonadota</taxon>
        <taxon>Gammaproteobacteria</taxon>
        <taxon>Vibrionales</taxon>
        <taxon>Vibrionaceae</taxon>
        <taxon>Vibrio</taxon>
    </lineage>
</organism>
<dbReference type="InterPro" id="IPR027417">
    <property type="entry name" value="P-loop_NTPase"/>
</dbReference>
<dbReference type="RefSeq" id="WP_124938673.1">
    <property type="nucleotide sequence ID" value="NZ_RJVQ01000011.1"/>
</dbReference>
<evidence type="ECO:0000256" key="5">
    <source>
        <dbReference type="ARBA" id="ARBA00022840"/>
    </source>
</evidence>
<keyword evidence="3" id="KW-0997">Cell inner membrane</keyword>
<comment type="caution">
    <text evidence="9">The sequence shown here is derived from an EMBL/GenBank/DDBJ whole genome shotgun (WGS) entry which is preliminary data.</text>
</comment>
<dbReference type="EMBL" id="RJVQ01000011">
    <property type="protein sequence ID" value="RQW61569.1"/>
    <property type="molecule type" value="Genomic_DNA"/>
</dbReference>
<evidence type="ECO:0000256" key="3">
    <source>
        <dbReference type="ARBA" id="ARBA00022519"/>
    </source>
</evidence>
<evidence type="ECO:0000256" key="6">
    <source>
        <dbReference type="ARBA" id="ARBA00022967"/>
    </source>
</evidence>
<keyword evidence="5 9" id="KW-0067">ATP-binding</keyword>
<evidence type="ECO:0000313" key="10">
    <source>
        <dbReference type="Proteomes" id="UP000281112"/>
    </source>
</evidence>
<dbReference type="GO" id="GO:0005524">
    <property type="term" value="F:ATP binding"/>
    <property type="evidence" value="ECO:0007669"/>
    <property type="project" value="UniProtKB-KW"/>
</dbReference>
<dbReference type="Gene3D" id="3.40.50.300">
    <property type="entry name" value="P-loop containing nucleotide triphosphate hydrolases"/>
    <property type="match status" value="1"/>
</dbReference>
<dbReference type="InterPro" id="IPR003439">
    <property type="entry name" value="ABC_transporter-like_ATP-bd"/>
</dbReference>
<dbReference type="GO" id="GO:0071934">
    <property type="term" value="P:thiamine transmembrane transport"/>
    <property type="evidence" value="ECO:0007669"/>
    <property type="project" value="InterPro"/>
</dbReference>
<name>A0A3N9TBX4_9VIBR</name>
<dbReference type="InterPro" id="IPR003593">
    <property type="entry name" value="AAA+_ATPase"/>
</dbReference>
<reference evidence="9 10" key="1">
    <citation type="submission" date="2018-11" db="EMBL/GenBank/DDBJ databases">
        <title>Vibrio LJC006 sp. nov., isolated from seawater during the bloom of the enteromorpha.</title>
        <authorList>
            <person name="Liang J."/>
        </authorList>
    </citation>
    <scope>NUCLEOTIDE SEQUENCE [LARGE SCALE GENOMIC DNA]</scope>
    <source>
        <strain evidence="9 10">LJC006</strain>
    </source>
</reference>
<keyword evidence="1" id="KW-0813">Transport</keyword>
<dbReference type="NCBIfam" id="TIGR01277">
    <property type="entry name" value="thiQ"/>
    <property type="match status" value="1"/>
</dbReference>
<keyword evidence="6" id="KW-1278">Translocase</keyword>
<evidence type="ECO:0000256" key="1">
    <source>
        <dbReference type="ARBA" id="ARBA00022448"/>
    </source>
</evidence>
<gene>
    <name evidence="9" type="primary">thiQ</name>
    <name evidence="9" type="ORF">EES38_18390</name>
</gene>
<keyword evidence="7" id="KW-0472">Membrane</keyword>
<dbReference type="SMART" id="SM00382">
    <property type="entry name" value="AAA"/>
    <property type="match status" value="1"/>
</dbReference>
<dbReference type="Proteomes" id="UP000281112">
    <property type="component" value="Unassembled WGS sequence"/>
</dbReference>